<accession>A0AAD8TAC0</accession>
<keyword evidence="3" id="KW-1185">Reference proteome</keyword>
<proteinExistence type="predicted"/>
<organism evidence="2 3">
    <name type="scientific">Lolium multiflorum</name>
    <name type="common">Italian ryegrass</name>
    <name type="synonym">Lolium perenne subsp. multiflorum</name>
    <dbReference type="NCBI Taxonomy" id="4521"/>
    <lineage>
        <taxon>Eukaryota</taxon>
        <taxon>Viridiplantae</taxon>
        <taxon>Streptophyta</taxon>
        <taxon>Embryophyta</taxon>
        <taxon>Tracheophyta</taxon>
        <taxon>Spermatophyta</taxon>
        <taxon>Magnoliopsida</taxon>
        <taxon>Liliopsida</taxon>
        <taxon>Poales</taxon>
        <taxon>Poaceae</taxon>
        <taxon>BOP clade</taxon>
        <taxon>Pooideae</taxon>
        <taxon>Poodae</taxon>
        <taxon>Poeae</taxon>
        <taxon>Poeae Chloroplast Group 2 (Poeae type)</taxon>
        <taxon>Loliodinae</taxon>
        <taxon>Loliinae</taxon>
        <taxon>Lolium</taxon>
    </lineage>
</organism>
<dbReference type="AlphaFoldDB" id="A0AAD8TAC0"/>
<evidence type="ECO:0000313" key="3">
    <source>
        <dbReference type="Proteomes" id="UP001231189"/>
    </source>
</evidence>
<evidence type="ECO:0000259" key="1">
    <source>
        <dbReference type="Pfam" id="PF13966"/>
    </source>
</evidence>
<comment type="caution">
    <text evidence="2">The sequence shown here is derived from an EMBL/GenBank/DDBJ whole genome shotgun (WGS) entry which is preliminary data.</text>
</comment>
<protein>
    <recommendedName>
        <fullName evidence="1">Reverse transcriptase zinc-binding domain-containing protein</fullName>
    </recommendedName>
</protein>
<gene>
    <name evidence="2" type="ORF">QYE76_039933</name>
</gene>
<reference evidence="2" key="1">
    <citation type="submission" date="2023-07" db="EMBL/GenBank/DDBJ databases">
        <title>A chromosome-level genome assembly of Lolium multiflorum.</title>
        <authorList>
            <person name="Chen Y."/>
            <person name="Copetti D."/>
            <person name="Kolliker R."/>
            <person name="Studer B."/>
        </authorList>
    </citation>
    <scope>NUCLEOTIDE SEQUENCE</scope>
    <source>
        <strain evidence="2">02402/16</strain>
        <tissue evidence="2">Leaf</tissue>
    </source>
</reference>
<evidence type="ECO:0000313" key="2">
    <source>
        <dbReference type="EMBL" id="KAK1679085.1"/>
    </source>
</evidence>
<name>A0AAD8TAC0_LOLMU</name>
<dbReference type="EMBL" id="JAUUTY010000002">
    <property type="protein sequence ID" value="KAK1679085.1"/>
    <property type="molecule type" value="Genomic_DNA"/>
</dbReference>
<dbReference type="Pfam" id="PF13966">
    <property type="entry name" value="zf-RVT"/>
    <property type="match status" value="1"/>
</dbReference>
<dbReference type="Proteomes" id="UP001231189">
    <property type="component" value="Unassembled WGS sequence"/>
</dbReference>
<feature type="domain" description="Reverse transcriptase zinc-binding" evidence="1">
    <location>
        <begin position="74"/>
        <end position="138"/>
    </location>
</feature>
<dbReference type="InterPro" id="IPR026960">
    <property type="entry name" value="RVT-Znf"/>
</dbReference>
<sequence length="229" mass="26094">MGAPAARVVWWPCPLLGPSRVFWMIRWRRINIPPDLDAPAIPELFEVADQLEDVALLEGVEDSFRWGWEKDFSYSARSGYRAMFGARVGMPGALQIWRSRAPPNCRVFLWLAVRNRCWTADILSRRGLPPSGCVPFQRSERGNPEPLVDGTCLAREGKRGGPGADRDLWTGVTLICWCLWQHRNDIVFDRVAPSKSTVLSKISDEAELWRVAGIFRASLAPVDKWRYRE</sequence>